<dbReference type="AlphaFoldDB" id="A0A4U5MVJ9"/>
<protein>
    <submittedName>
        <fullName evidence="1">Uncharacterized protein</fullName>
    </submittedName>
</protein>
<accession>A0A4U5MVJ9</accession>
<evidence type="ECO:0000313" key="1">
    <source>
        <dbReference type="EMBL" id="TKR73573.1"/>
    </source>
</evidence>
<reference evidence="1 2" key="2">
    <citation type="journal article" date="2019" name="G3 (Bethesda)">
        <title>Hybrid Assembly of the Genome of the Entomopathogenic Nematode Steinernema carpocapsae Identifies the X-Chromosome.</title>
        <authorList>
            <person name="Serra L."/>
            <person name="Macchietto M."/>
            <person name="Macias-Munoz A."/>
            <person name="McGill C.J."/>
            <person name="Rodriguez I.M."/>
            <person name="Rodriguez B."/>
            <person name="Murad R."/>
            <person name="Mortazavi A."/>
        </authorList>
    </citation>
    <scope>NUCLEOTIDE SEQUENCE [LARGE SCALE GENOMIC DNA]</scope>
    <source>
        <strain evidence="1 2">ALL</strain>
    </source>
</reference>
<proteinExistence type="predicted"/>
<organism evidence="1 2">
    <name type="scientific">Steinernema carpocapsae</name>
    <name type="common">Entomopathogenic nematode</name>
    <dbReference type="NCBI Taxonomy" id="34508"/>
    <lineage>
        <taxon>Eukaryota</taxon>
        <taxon>Metazoa</taxon>
        <taxon>Ecdysozoa</taxon>
        <taxon>Nematoda</taxon>
        <taxon>Chromadorea</taxon>
        <taxon>Rhabditida</taxon>
        <taxon>Tylenchina</taxon>
        <taxon>Panagrolaimomorpha</taxon>
        <taxon>Strongyloidoidea</taxon>
        <taxon>Steinernematidae</taxon>
        <taxon>Steinernema</taxon>
    </lineage>
</organism>
<gene>
    <name evidence="1" type="ORF">L596_020871</name>
</gene>
<dbReference type="EMBL" id="AZBU02000006">
    <property type="protein sequence ID" value="TKR73573.1"/>
    <property type="molecule type" value="Genomic_DNA"/>
</dbReference>
<keyword evidence="2" id="KW-1185">Reference proteome</keyword>
<evidence type="ECO:0000313" key="2">
    <source>
        <dbReference type="Proteomes" id="UP000298663"/>
    </source>
</evidence>
<dbReference type="Proteomes" id="UP000298663">
    <property type="component" value="Unassembled WGS sequence"/>
</dbReference>
<sequence>MIDGHDLVVVSLFTQRLRGAGVNENSNLRVSLLTFRNGRDVNRIDKVQGIKLSVLSVVMCSVSFRYYHTVLLPTPS</sequence>
<comment type="caution">
    <text evidence="1">The sequence shown here is derived from an EMBL/GenBank/DDBJ whole genome shotgun (WGS) entry which is preliminary data.</text>
</comment>
<name>A0A4U5MVJ9_STECR</name>
<reference evidence="1 2" key="1">
    <citation type="journal article" date="2015" name="Genome Biol.">
        <title>Comparative genomics of Steinernema reveals deeply conserved gene regulatory networks.</title>
        <authorList>
            <person name="Dillman A.R."/>
            <person name="Macchietto M."/>
            <person name="Porter C.F."/>
            <person name="Rogers A."/>
            <person name="Williams B."/>
            <person name="Antoshechkin I."/>
            <person name="Lee M.M."/>
            <person name="Goodwin Z."/>
            <person name="Lu X."/>
            <person name="Lewis E.E."/>
            <person name="Goodrich-Blair H."/>
            <person name="Stock S.P."/>
            <person name="Adams B.J."/>
            <person name="Sternberg P.W."/>
            <person name="Mortazavi A."/>
        </authorList>
    </citation>
    <scope>NUCLEOTIDE SEQUENCE [LARGE SCALE GENOMIC DNA]</scope>
    <source>
        <strain evidence="1 2">ALL</strain>
    </source>
</reference>